<name>A0A6J4KVW7_9GAMM</name>
<dbReference type="Pfam" id="PF03009">
    <property type="entry name" value="GDPD"/>
    <property type="match status" value="1"/>
</dbReference>
<dbReference type="InterPro" id="IPR017946">
    <property type="entry name" value="PLC-like_Pdiesterase_TIM-brl"/>
</dbReference>
<dbReference type="EMBL" id="CADCUA010000253">
    <property type="protein sequence ID" value="CAA9314746.1"/>
    <property type="molecule type" value="Genomic_DNA"/>
</dbReference>
<dbReference type="AlphaFoldDB" id="A0A6J4KVW7"/>
<evidence type="ECO:0000259" key="1">
    <source>
        <dbReference type="PROSITE" id="PS51704"/>
    </source>
</evidence>
<keyword evidence="2" id="KW-0378">Hydrolase</keyword>
<feature type="domain" description="GP-PDE" evidence="1">
    <location>
        <begin position="1"/>
        <end position="215"/>
    </location>
</feature>
<organism evidence="2">
    <name type="scientific">uncultured Lysobacter sp</name>
    <dbReference type="NCBI Taxonomy" id="271060"/>
    <lineage>
        <taxon>Bacteria</taxon>
        <taxon>Pseudomonadati</taxon>
        <taxon>Pseudomonadota</taxon>
        <taxon>Gammaproteobacteria</taxon>
        <taxon>Lysobacterales</taxon>
        <taxon>Lysobacteraceae</taxon>
        <taxon>Lysobacter</taxon>
        <taxon>environmental samples</taxon>
    </lineage>
</organism>
<dbReference type="EC" id="3.1.4.46" evidence="2"/>
<dbReference type="GO" id="GO:0006629">
    <property type="term" value="P:lipid metabolic process"/>
    <property type="evidence" value="ECO:0007669"/>
    <property type="project" value="InterPro"/>
</dbReference>
<evidence type="ECO:0000313" key="2">
    <source>
        <dbReference type="EMBL" id="CAA9314746.1"/>
    </source>
</evidence>
<dbReference type="PANTHER" id="PTHR46211:SF1">
    <property type="entry name" value="GLYCEROPHOSPHODIESTER PHOSPHODIESTERASE, CYTOPLASMIC"/>
    <property type="match status" value="1"/>
</dbReference>
<dbReference type="InterPro" id="IPR030395">
    <property type="entry name" value="GP_PDE_dom"/>
</dbReference>
<protein>
    <submittedName>
        <fullName evidence="2">Glycerophosphoryl diester phosphodiesterase</fullName>
        <ecNumber evidence="2">3.1.4.46</ecNumber>
    </submittedName>
</protein>
<dbReference type="Gene3D" id="3.20.20.190">
    <property type="entry name" value="Phosphatidylinositol (PI) phosphodiesterase"/>
    <property type="match status" value="1"/>
</dbReference>
<proteinExistence type="predicted"/>
<reference evidence="2" key="1">
    <citation type="submission" date="2020-02" db="EMBL/GenBank/DDBJ databases">
        <authorList>
            <person name="Meier V. D."/>
        </authorList>
    </citation>
    <scope>NUCLEOTIDE SEQUENCE</scope>
    <source>
        <strain evidence="2">AVDCRST_MAG71</strain>
    </source>
</reference>
<accession>A0A6J4KVW7</accession>
<gene>
    <name evidence="2" type="ORF">AVDCRST_MAG71-922</name>
</gene>
<sequence length="249" mass="27617">MAFGAALDAGADAIELDVRLSKDGALVIFHDSDFLRIAGDPRDVVETPLAAIRKIDAGSWFDRKFSDERIPTLGEALAFINRRAVTIIELKPDANNADRLLAATLREIERGGWQDVVMLASLSPGLVRDARVAAPKAKLVLFANAALPGTARRTDFDMLGLNHLALNGAAVADARRHGYRLQVWTVNDPARMARYMDLGVDDISTDRPAEAVRVRAEREELTDVELLLVRLRSWFRRHQLARTPHQLSH</sequence>
<dbReference type="SUPFAM" id="SSF51695">
    <property type="entry name" value="PLC-like phosphodiesterases"/>
    <property type="match status" value="1"/>
</dbReference>
<dbReference type="PROSITE" id="PS51704">
    <property type="entry name" value="GP_PDE"/>
    <property type="match status" value="1"/>
</dbReference>
<dbReference type="GO" id="GO:0008889">
    <property type="term" value="F:glycerophosphodiester phosphodiesterase activity"/>
    <property type="evidence" value="ECO:0007669"/>
    <property type="project" value="UniProtKB-EC"/>
</dbReference>
<dbReference type="PANTHER" id="PTHR46211">
    <property type="entry name" value="GLYCEROPHOSPHORYL DIESTER PHOSPHODIESTERASE"/>
    <property type="match status" value="1"/>
</dbReference>